<dbReference type="Proteomes" id="UP000799302">
    <property type="component" value="Unassembled WGS sequence"/>
</dbReference>
<keyword evidence="2 6" id="KW-0560">Oxidoreductase</keyword>
<evidence type="ECO:0000256" key="2">
    <source>
        <dbReference type="ARBA" id="ARBA00023002"/>
    </source>
</evidence>
<evidence type="ECO:0000256" key="1">
    <source>
        <dbReference type="ARBA" id="ARBA00009986"/>
    </source>
</evidence>
<organism evidence="8 9">
    <name type="scientific">Microthyrium microscopicum</name>
    <dbReference type="NCBI Taxonomy" id="703497"/>
    <lineage>
        <taxon>Eukaryota</taxon>
        <taxon>Fungi</taxon>
        <taxon>Dikarya</taxon>
        <taxon>Ascomycota</taxon>
        <taxon>Pezizomycotina</taxon>
        <taxon>Dothideomycetes</taxon>
        <taxon>Dothideomycetes incertae sedis</taxon>
        <taxon>Microthyriales</taxon>
        <taxon>Microthyriaceae</taxon>
        <taxon>Microthyrium</taxon>
    </lineage>
</organism>
<dbReference type="EMBL" id="MU004236">
    <property type="protein sequence ID" value="KAF2668514.1"/>
    <property type="molecule type" value="Genomic_DNA"/>
</dbReference>
<dbReference type="Pfam" id="PF00171">
    <property type="entry name" value="Aldedh"/>
    <property type="match status" value="1"/>
</dbReference>
<proteinExistence type="inferred from homology"/>
<evidence type="ECO:0000313" key="9">
    <source>
        <dbReference type="Proteomes" id="UP000799302"/>
    </source>
</evidence>
<dbReference type="InterPro" id="IPR016160">
    <property type="entry name" value="Ald_DH_CS_CYS"/>
</dbReference>
<dbReference type="InterPro" id="IPR029510">
    <property type="entry name" value="Ald_DH_CS_GLU"/>
</dbReference>
<name>A0A6A6UC57_9PEZI</name>
<dbReference type="PANTHER" id="PTHR11699">
    <property type="entry name" value="ALDEHYDE DEHYDROGENASE-RELATED"/>
    <property type="match status" value="1"/>
</dbReference>
<dbReference type="Gene3D" id="3.40.309.10">
    <property type="entry name" value="Aldehyde Dehydrogenase, Chain A, domain 2"/>
    <property type="match status" value="1"/>
</dbReference>
<comment type="similarity">
    <text evidence="1 6">Belongs to the aldehyde dehydrogenase family.</text>
</comment>
<dbReference type="InterPro" id="IPR016161">
    <property type="entry name" value="Ald_DH/histidinol_DH"/>
</dbReference>
<dbReference type="PROSITE" id="PS00687">
    <property type="entry name" value="ALDEHYDE_DEHYDR_GLU"/>
    <property type="match status" value="1"/>
</dbReference>
<dbReference type="FunFam" id="3.40.605.10:FF:000007">
    <property type="entry name" value="NAD/NADP-dependent betaine aldehyde dehydrogenase"/>
    <property type="match status" value="1"/>
</dbReference>
<feature type="active site" evidence="5">
    <location>
        <position position="250"/>
    </location>
</feature>
<evidence type="ECO:0000313" key="8">
    <source>
        <dbReference type="EMBL" id="KAF2668514.1"/>
    </source>
</evidence>
<evidence type="ECO:0000256" key="3">
    <source>
        <dbReference type="ARBA" id="ARBA00024226"/>
    </source>
</evidence>
<evidence type="ECO:0000259" key="7">
    <source>
        <dbReference type="Pfam" id="PF00171"/>
    </source>
</evidence>
<dbReference type="PROSITE" id="PS00070">
    <property type="entry name" value="ALDEHYDE_DEHYDR_CYS"/>
    <property type="match status" value="1"/>
</dbReference>
<comment type="catalytic activity">
    <reaction evidence="4">
        <text>an aldehyde + NAD(+) + H2O = a carboxylate + NADH + 2 H(+)</text>
        <dbReference type="Rhea" id="RHEA:16185"/>
        <dbReference type="ChEBI" id="CHEBI:15377"/>
        <dbReference type="ChEBI" id="CHEBI:15378"/>
        <dbReference type="ChEBI" id="CHEBI:17478"/>
        <dbReference type="ChEBI" id="CHEBI:29067"/>
        <dbReference type="ChEBI" id="CHEBI:57540"/>
        <dbReference type="ChEBI" id="CHEBI:57945"/>
        <dbReference type="EC" id="1.2.1.3"/>
    </reaction>
</comment>
<dbReference type="EC" id="1.2.1.3" evidence="3"/>
<gene>
    <name evidence="8" type="ORF">BT63DRAFT_388636</name>
</gene>
<keyword evidence="9" id="KW-1185">Reference proteome</keyword>
<dbReference type="CDD" id="cd07106">
    <property type="entry name" value="ALDH_AldA-AAD23400"/>
    <property type="match status" value="1"/>
</dbReference>
<feature type="domain" description="Aldehyde dehydrogenase" evidence="7">
    <location>
        <begin position="25"/>
        <end position="475"/>
    </location>
</feature>
<dbReference type="GO" id="GO:0004029">
    <property type="term" value="F:aldehyde dehydrogenase (NAD+) activity"/>
    <property type="evidence" value="ECO:0007669"/>
    <property type="project" value="UniProtKB-EC"/>
</dbReference>
<dbReference type="OrthoDB" id="310895at2759"/>
<dbReference type="SUPFAM" id="SSF53720">
    <property type="entry name" value="ALDH-like"/>
    <property type="match status" value="1"/>
</dbReference>
<protein>
    <recommendedName>
        <fullName evidence="3">aldehyde dehydrogenase (NAD(+))</fullName>
        <ecNumber evidence="3">1.2.1.3</ecNumber>
    </recommendedName>
</protein>
<accession>A0A6A6UC57</accession>
<sequence length="479" mass="52577">MSPGRVSNITFDEFYNIIDGKQKGASKNYNGVNPATKEKLWDVPVATKDDVNTAVEAGQKAFKTWSKTPIEKRKQMMKDWVKVYEQHEKEFADTLCKETGKPRSFATSEVAMVKGMILHHSDLDIPEEKFEDDEKIVTTRYQPLGVVGAISPWNFPLLLAVGKIAQALLAGCVVISKPSPFTPYTVLKLVETAQEIFPPGVVQVLGGGDDLGPALVEHPGVAKISFTGSIATGKKIMESCAKTLKRVTLELGGNDPCIIFPDVDIEKTVPEVAVGSFWNSGQVCVATKRVYIHESIYREFVDKLVAFTKNNLKVGTSDEENVMLGPIQNEMQFNKVKEFFADSKKNGYKFALGDAEVAASKGFFIQPTIIDNPPNDSLIIREEPFGPILPVQPWSDLEEVIARANNTDTGLGASVWTKDVKKGEEVAQRIESGNVFVNSWVKPVPQAFFSGHKTSGLGGEWGNTGVLAYCNAQAVHVYK</sequence>
<dbReference type="AlphaFoldDB" id="A0A6A6UC57"/>
<dbReference type="InterPro" id="IPR044086">
    <property type="entry name" value="LUC3-like"/>
</dbReference>
<dbReference type="Gene3D" id="3.40.605.10">
    <property type="entry name" value="Aldehyde Dehydrogenase, Chain A, domain 1"/>
    <property type="match status" value="1"/>
</dbReference>
<dbReference type="InterPro" id="IPR015590">
    <property type="entry name" value="Aldehyde_DH_dom"/>
</dbReference>
<reference evidence="8" key="1">
    <citation type="journal article" date="2020" name="Stud. Mycol.">
        <title>101 Dothideomycetes genomes: a test case for predicting lifestyles and emergence of pathogens.</title>
        <authorList>
            <person name="Haridas S."/>
            <person name="Albert R."/>
            <person name="Binder M."/>
            <person name="Bloem J."/>
            <person name="Labutti K."/>
            <person name="Salamov A."/>
            <person name="Andreopoulos B."/>
            <person name="Baker S."/>
            <person name="Barry K."/>
            <person name="Bills G."/>
            <person name="Bluhm B."/>
            <person name="Cannon C."/>
            <person name="Castanera R."/>
            <person name="Culley D."/>
            <person name="Daum C."/>
            <person name="Ezra D."/>
            <person name="Gonzalez J."/>
            <person name="Henrissat B."/>
            <person name="Kuo A."/>
            <person name="Liang C."/>
            <person name="Lipzen A."/>
            <person name="Lutzoni F."/>
            <person name="Magnuson J."/>
            <person name="Mondo S."/>
            <person name="Nolan M."/>
            <person name="Ohm R."/>
            <person name="Pangilinan J."/>
            <person name="Park H.-J."/>
            <person name="Ramirez L."/>
            <person name="Alfaro M."/>
            <person name="Sun H."/>
            <person name="Tritt A."/>
            <person name="Yoshinaga Y."/>
            <person name="Zwiers L.-H."/>
            <person name="Turgeon B."/>
            <person name="Goodwin S."/>
            <person name="Spatafora J."/>
            <person name="Crous P."/>
            <person name="Grigoriev I."/>
        </authorList>
    </citation>
    <scope>NUCLEOTIDE SEQUENCE</scope>
    <source>
        <strain evidence="8">CBS 115976</strain>
    </source>
</reference>
<dbReference type="FunFam" id="3.40.309.10:FF:000009">
    <property type="entry name" value="Aldehyde dehydrogenase A"/>
    <property type="match status" value="1"/>
</dbReference>
<dbReference type="InterPro" id="IPR016162">
    <property type="entry name" value="Ald_DH_N"/>
</dbReference>
<evidence type="ECO:0000256" key="6">
    <source>
        <dbReference type="RuleBase" id="RU003345"/>
    </source>
</evidence>
<evidence type="ECO:0000256" key="5">
    <source>
        <dbReference type="PROSITE-ProRule" id="PRU10007"/>
    </source>
</evidence>
<evidence type="ECO:0000256" key="4">
    <source>
        <dbReference type="ARBA" id="ARBA00049194"/>
    </source>
</evidence>
<dbReference type="InterPro" id="IPR016163">
    <property type="entry name" value="Ald_DH_C"/>
</dbReference>